<protein>
    <recommendedName>
        <fullName evidence="4">Respiratory growth induced protein 1</fullName>
    </recommendedName>
</protein>
<dbReference type="GO" id="GO:0006112">
    <property type="term" value="P:energy reserve metabolic process"/>
    <property type="evidence" value="ECO:0007669"/>
    <property type="project" value="InterPro"/>
</dbReference>
<name>A0A1B7SK49_9ASCO</name>
<dbReference type="Proteomes" id="UP000788993">
    <property type="component" value="Unassembled WGS sequence"/>
</dbReference>
<sequence>MAKKQRQTQHSEPIHLDHLEAAPKVRTSHEMNFDSLEEFENYIMDESYDNEFDNLNVHLKYLPPFIMSEIHSNEENIKPNMNSLNKKFRRQLQHHLQKHLIPEIKKMSGIDYNFSKAGEGQEFNQYGTSSVYKWHFVDDSDHGFREDEYKQRQHWRALLDVEANSEDPTVRVDFRCIMN</sequence>
<dbReference type="EMBL" id="JAEUBD010001540">
    <property type="protein sequence ID" value="KAH3659375.1"/>
    <property type="molecule type" value="Genomic_DNA"/>
</dbReference>
<comment type="subcellular location">
    <subcellularLocation>
        <location evidence="2">Cell membrane</location>
        <topology evidence="2">Peripheral membrane protein</topology>
    </subcellularLocation>
</comment>
<dbReference type="Gene3D" id="3.40.1000.40">
    <property type="entry name" value="Respiratory growth induced protein 1"/>
    <property type="match status" value="1"/>
</dbReference>
<organism evidence="5 6">
    <name type="scientific">Ogataea polymorpha</name>
    <dbReference type="NCBI Taxonomy" id="460523"/>
    <lineage>
        <taxon>Eukaryota</taxon>
        <taxon>Fungi</taxon>
        <taxon>Dikarya</taxon>
        <taxon>Ascomycota</taxon>
        <taxon>Saccharomycotina</taxon>
        <taxon>Pichiomycetes</taxon>
        <taxon>Pichiales</taxon>
        <taxon>Pichiaceae</taxon>
        <taxon>Ogataea</taxon>
    </lineage>
</organism>
<dbReference type="GO" id="GO:0005886">
    <property type="term" value="C:plasma membrane"/>
    <property type="evidence" value="ECO:0007669"/>
    <property type="project" value="UniProtKB-SubCell"/>
</dbReference>
<dbReference type="InterPro" id="IPR038235">
    <property type="entry name" value="RGI1_sf"/>
</dbReference>
<dbReference type="InterPro" id="IPR022554">
    <property type="entry name" value="RGI1"/>
</dbReference>
<dbReference type="OrthoDB" id="4082176at2759"/>
<evidence type="ECO:0000256" key="2">
    <source>
        <dbReference type="ARBA" id="ARBA00004202"/>
    </source>
</evidence>
<dbReference type="Pfam" id="PF10843">
    <property type="entry name" value="RGI1"/>
    <property type="match status" value="1"/>
</dbReference>
<comment type="caution">
    <text evidence="5">The sequence shown here is derived from an EMBL/GenBank/DDBJ whole genome shotgun (WGS) entry which is preliminary data.</text>
</comment>
<gene>
    <name evidence="5" type="ORF">OGATHE_006259</name>
</gene>
<dbReference type="RefSeq" id="XP_018211772.1">
    <property type="nucleotide sequence ID" value="XM_018356162.1"/>
</dbReference>
<evidence type="ECO:0000256" key="1">
    <source>
        <dbReference type="ARBA" id="ARBA00003033"/>
    </source>
</evidence>
<reference evidence="5" key="2">
    <citation type="submission" date="2021-01" db="EMBL/GenBank/DDBJ databases">
        <authorList>
            <person name="Schikora-Tamarit M.A."/>
        </authorList>
    </citation>
    <scope>NUCLEOTIDE SEQUENCE</scope>
    <source>
        <strain evidence="5">NCAIM Y.01608</strain>
    </source>
</reference>
<reference evidence="5" key="1">
    <citation type="journal article" date="2021" name="Open Biol.">
        <title>Shared evolutionary footprints suggest mitochondrial oxidative damage underlies multiple complex I losses in fungi.</title>
        <authorList>
            <person name="Schikora-Tamarit M.A."/>
            <person name="Marcet-Houben M."/>
            <person name="Nosek J."/>
            <person name="Gabaldon T."/>
        </authorList>
    </citation>
    <scope>NUCLEOTIDE SEQUENCE</scope>
    <source>
        <strain evidence="5">NCAIM Y.01608</strain>
    </source>
</reference>
<accession>A0A1B7SK49</accession>
<evidence type="ECO:0000256" key="3">
    <source>
        <dbReference type="ARBA" id="ARBA00009268"/>
    </source>
</evidence>
<evidence type="ECO:0000256" key="4">
    <source>
        <dbReference type="ARBA" id="ARBA00021474"/>
    </source>
</evidence>
<keyword evidence="6" id="KW-1185">Reference proteome</keyword>
<comment type="function">
    <text evidence="1">Involved in the control of energetic metabolism and significantly contribute to cell fitness, especially under respiratory growth conditions.</text>
</comment>
<comment type="similarity">
    <text evidence="3">Belongs to the RGI1 family.</text>
</comment>
<proteinExistence type="inferred from homology"/>
<evidence type="ECO:0000313" key="6">
    <source>
        <dbReference type="Proteomes" id="UP000788993"/>
    </source>
</evidence>
<evidence type="ECO:0000313" key="5">
    <source>
        <dbReference type="EMBL" id="KAH3659375.1"/>
    </source>
</evidence>
<dbReference type="AlphaFoldDB" id="A0A1B7SK49"/>